<dbReference type="HOGENOM" id="CLU_683318_0_0_1"/>
<protein>
    <submittedName>
        <fullName evidence="1">Uncharacterized protein</fullName>
    </submittedName>
</protein>
<evidence type="ECO:0000313" key="1">
    <source>
        <dbReference type="EMBL" id="KDQ11748.1"/>
    </source>
</evidence>
<keyword evidence="2" id="KW-1185">Reference proteome</keyword>
<organism evidence="1 2">
    <name type="scientific">Botryobasidium botryosum (strain FD-172 SS1)</name>
    <dbReference type="NCBI Taxonomy" id="930990"/>
    <lineage>
        <taxon>Eukaryota</taxon>
        <taxon>Fungi</taxon>
        <taxon>Dikarya</taxon>
        <taxon>Basidiomycota</taxon>
        <taxon>Agaricomycotina</taxon>
        <taxon>Agaricomycetes</taxon>
        <taxon>Cantharellales</taxon>
        <taxon>Botryobasidiaceae</taxon>
        <taxon>Botryobasidium</taxon>
    </lineage>
</organism>
<proteinExistence type="predicted"/>
<dbReference type="AlphaFoldDB" id="A0A067M7J6"/>
<evidence type="ECO:0000313" key="2">
    <source>
        <dbReference type="Proteomes" id="UP000027195"/>
    </source>
</evidence>
<name>A0A067M7J6_BOTB1</name>
<sequence length="403" mass="44313">MHIDEPDALIACPCGTIDIQTIAHVITDCPITDPARHLIENDDGDVDLATLFTDKLDSFLKWLKTTHSFTCCFGEELGPVSPRQGATDLVGFSVGSSKVILVKQTFSIRPLACIKITGQQASQPVIAAGSLLNLLDDPDFELHHFPHYGLLVSNLLLANCIGVLPSRRILPSPPRAYAYMEQRLSRKSLFITSIAKPHSATGTCSHPARALRPLKVFRRLGLLAFPHRHAAPIIAPTLAWRNTNTKGRAILSFARSLDPIPLTHTSHAFGSHIKVVHVGVRPRRIILPIPTSLPAAQFGFACRVFSGHCPSPAYYHCIHLELFPLECPCGYPICDSAHIALDCPLRAEWTTAPLPVGPPSTSTRSFCDDLTHWLPRLRRSNLLTWRWTAEHILGTPGAAPIWL</sequence>
<accession>A0A067M7J6</accession>
<reference evidence="2" key="1">
    <citation type="journal article" date="2014" name="Proc. Natl. Acad. Sci. U.S.A.">
        <title>Extensive sampling of basidiomycete genomes demonstrates inadequacy of the white-rot/brown-rot paradigm for wood decay fungi.</title>
        <authorList>
            <person name="Riley R."/>
            <person name="Salamov A.A."/>
            <person name="Brown D.W."/>
            <person name="Nagy L.G."/>
            <person name="Floudas D."/>
            <person name="Held B.W."/>
            <person name="Levasseur A."/>
            <person name="Lombard V."/>
            <person name="Morin E."/>
            <person name="Otillar R."/>
            <person name="Lindquist E.A."/>
            <person name="Sun H."/>
            <person name="LaButti K.M."/>
            <person name="Schmutz J."/>
            <person name="Jabbour D."/>
            <person name="Luo H."/>
            <person name="Baker S.E."/>
            <person name="Pisabarro A.G."/>
            <person name="Walton J.D."/>
            <person name="Blanchette R.A."/>
            <person name="Henrissat B."/>
            <person name="Martin F."/>
            <person name="Cullen D."/>
            <person name="Hibbett D.S."/>
            <person name="Grigoriev I.V."/>
        </authorList>
    </citation>
    <scope>NUCLEOTIDE SEQUENCE [LARGE SCALE GENOMIC DNA]</scope>
    <source>
        <strain evidence="2">FD-172 SS1</strain>
    </source>
</reference>
<gene>
    <name evidence="1" type="ORF">BOTBODRAFT_177127</name>
</gene>
<dbReference type="Proteomes" id="UP000027195">
    <property type="component" value="Unassembled WGS sequence"/>
</dbReference>
<dbReference type="EMBL" id="KL198056">
    <property type="protein sequence ID" value="KDQ11748.1"/>
    <property type="molecule type" value="Genomic_DNA"/>
</dbReference>
<dbReference type="InParanoid" id="A0A067M7J6"/>